<keyword evidence="3" id="KW-1185">Reference proteome</keyword>
<protein>
    <submittedName>
        <fullName evidence="2">Uncharacterized protein</fullName>
    </submittedName>
</protein>
<proteinExistence type="predicted"/>
<organism evidence="2 3">
    <name type="scientific">Vulcanisaeta souniana JCM 11219</name>
    <dbReference type="NCBI Taxonomy" id="1293586"/>
    <lineage>
        <taxon>Archaea</taxon>
        <taxon>Thermoproteota</taxon>
        <taxon>Thermoprotei</taxon>
        <taxon>Thermoproteales</taxon>
        <taxon>Thermoproteaceae</taxon>
        <taxon>Vulcanisaeta</taxon>
    </lineage>
</organism>
<evidence type="ECO:0000313" key="2">
    <source>
        <dbReference type="EMBL" id="BDR91088.1"/>
    </source>
</evidence>
<sequence>MDICKYMIIFKISSTVIVSSMAFTGAVGIILP</sequence>
<accession>A0ABM8BJF8</accession>
<dbReference type="EMBL" id="AP026830">
    <property type="protein sequence ID" value="BDR91088.1"/>
    <property type="molecule type" value="Genomic_DNA"/>
</dbReference>
<evidence type="ECO:0000313" key="3">
    <source>
        <dbReference type="Proteomes" id="UP001060771"/>
    </source>
</evidence>
<reference evidence="3" key="1">
    <citation type="submission" date="2022-09" db="EMBL/GenBank/DDBJ databases">
        <title>Complete genome sequence of Vulcanisaeta souniana.</title>
        <authorList>
            <person name="Kato S."/>
            <person name="Itoh T."/>
            <person name="Ohkuma M."/>
        </authorList>
    </citation>
    <scope>NUCLEOTIDE SEQUENCE [LARGE SCALE GENOMIC DNA]</scope>
    <source>
        <strain evidence="3">JCM 11219</strain>
    </source>
</reference>
<name>A0ABM8BJF8_9CREN</name>
<dbReference type="Proteomes" id="UP001060771">
    <property type="component" value="Chromosome"/>
</dbReference>
<gene>
    <name evidence="2" type="ORF">Vsou_01810</name>
</gene>
<feature type="transmembrane region" description="Helical" evidence="1">
    <location>
        <begin position="12"/>
        <end position="31"/>
    </location>
</feature>
<keyword evidence="1" id="KW-0472">Membrane</keyword>
<keyword evidence="1" id="KW-1133">Transmembrane helix</keyword>
<keyword evidence="1" id="KW-0812">Transmembrane</keyword>
<evidence type="ECO:0000256" key="1">
    <source>
        <dbReference type="SAM" id="Phobius"/>
    </source>
</evidence>